<gene>
    <name evidence="2" type="ORF">H8S22_17385</name>
</gene>
<dbReference type="RefSeq" id="WP_095143020.1">
    <property type="nucleotide sequence ID" value="NZ_JACOOS010000038.1"/>
</dbReference>
<evidence type="ECO:0000313" key="3">
    <source>
        <dbReference type="Proteomes" id="UP000635828"/>
    </source>
</evidence>
<evidence type="ECO:0000313" key="2">
    <source>
        <dbReference type="EMBL" id="MBC5679246.1"/>
    </source>
</evidence>
<accession>A0ABR7FXM9</accession>
<keyword evidence="1" id="KW-1133">Transmembrane helix</keyword>
<keyword evidence="3" id="KW-1185">Reference proteome</keyword>
<feature type="transmembrane region" description="Helical" evidence="1">
    <location>
        <begin position="35"/>
        <end position="55"/>
    </location>
</feature>
<dbReference type="EMBL" id="JACOOS010000038">
    <property type="protein sequence ID" value="MBC5679246.1"/>
    <property type="molecule type" value="Genomic_DNA"/>
</dbReference>
<protein>
    <submittedName>
        <fullName evidence="2">DPCD protein</fullName>
    </submittedName>
</protein>
<feature type="transmembrane region" description="Helical" evidence="1">
    <location>
        <begin position="67"/>
        <end position="86"/>
    </location>
</feature>
<dbReference type="Proteomes" id="UP000635828">
    <property type="component" value="Unassembled WGS sequence"/>
</dbReference>
<feature type="transmembrane region" description="Helical" evidence="1">
    <location>
        <begin position="98"/>
        <end position="117"/>
    </location>
</feature>
<comment type="caution">
    <text evidence="2">The sequence shown here is derived from an EMBL/GenBank/DDBJ whole genome shotgun (WGS) entry which is preliminary data.</text>
</comment>
<proteinExistence type="predicted"/>
<keyword evidence="1" id="KW-0812">Transmembrane</keyword>
<keyword evidence="1" id="KW-0472">Membrane</keyword>
<evidence type="ECO:0000256" key="1">
    <source>
        <dbReference type="SAM" id="Phobius"/>
    </source>
</evidence>
<feature type="transmembrane region" description="Helical" evidence="1">
    <location>
        <begin position="5"/>
        <end position="23"/>
    </location>
</feature>
<reference evidence="2 3" key="1">
    <citation type="submission" date="2020-08" db="EMBL/GenBank/DDBJ databases">
        <title>Genome public.</title>
        <authorList>
            <person name="Liu C."/>
            <person name="Sun Q."/>
        </authorList>
    </citation>
    <scope>NUCLEOTIDE SEQUENCE [LARGE SCALE GENOMIC DNA]</scope>
    <source>
        <strain evidence="2 3">NSJ-7</strain>
    </source>
</reference>
<name>A0ABR7FXM9_9FIRM</name>
<sequence length="123" mass="14536">MKKLYLFIIPIISYILAYIITGLEDQIPLYSESVIKIYILKYIFIILLGLFICFFSKRLPFILKHNMTIILCLLSIFLPIILWIYLIRTNFVGNFDNYFLVFFLYLGGYLNTIISHFTKKGDA</sequence>
<organism evidence="2 3">
    <name type="scientific">Anaerostipes hominis</name>
    <name type="common">ex Liu et al. 2021</name>
    <dbReference type="NCBI Taxonomy" id="2763018"/>
    <lineage>
        <taxon>Bacteria</taxon>
        <taxon>Bacillati</taxon>
        <taxon>Bacillota</taxon>
        <taxon>Clostridia</taxon>
        <taxon>Lachnospirales</taxon>
        <taxon>Lachnospiraceae</taxon>
        <taxon>Anaerostipes</taxon>
    </lineage>
</organism>